<evidence type="ECO:0000313" key="3">
    <source>
        <dbReference type="Proteomes" id="UP001500141"/>
    </source>
</evidence>
<organism evidence="2 3">
    <name type="scientific">Flavobacterium hankyongi</name>
    <dbReference type="NCBI Taxonomy" id="1176532"/>
    <lineage>
        <taxon>Bacteria</taxon>
        <taxon>Pseudomonadati</taxon>
        <taxon>Bacteroidota</taxon>
        <taxon>Flavobacteriia</taxon>
        <taxon>Flavobacteriales</taxon>
        <taxon>Flavobacteriaceae</taxon>
        <taxon>Flavobacterium</taxon>
    </lineage>
</organism>
<dbReference type="Pfam" id="PF22522">
    <property type="entry name" value="DUF6998"/>
    <property type="match status" value="1"/>
</dbReference>
<protein>
    <recommendedName>
        <fullName evidence="1">DUF6998 domain-containing protein</fullName>
    </recommendedName>
</protein>
<dbReference type="InterPro" id="IPR054267">
    <property type="entry name" value="DUF6998"/>
</dbReference>
<dbReference type="RefSeq" id="WP_264542801.1">
    <property type="nucleotide sequence ID" value="NZ_BAABIP010000008.1"/>
</dbReference>
<keyword evidence="3" id="KW-1185">Reference proteome</keyword>
<proteinExistence type="predicted"/>
<feature type="domain" description="DUF6998" evidence="1">
    <location>
        <begin position="5"/>
        <end position="147"/>
    </location>
</feature>
<evidence type="ECO:0000313" key="2">
    <source>
        <dbReference type="EMBL" id="GAA4764548.1"/>
    </source>
</evidence>
<dbReference type="Proteomes" id="UP001500141">
    <property type="component" value="Unassembled WGS sequence"/>
</dbReference>
<evidence type="ECO:0000259" key="1">
    <source>
        <dbReference type="Pfam" id="PF22522"/>
    </source>
</evidence>
<name>A0ABP8ZT14_9FLAO</name>
<sequence>MQEIQQLLTITQKLREQYGRSFPLDGRLVGDIGEVLAAEKYGIQLYKENVSVHDGEEIDTRRKVQIKASFKNYSYFPYGADKLPDYFLSVNILENGDLEELFNGPGHFVMEHYIKKHGLKHYKETFYTLSKGRLKELNKQVPAEEKIKVVKP</sequence>
<dbReference type="EMBL" id="BAABIP010000008">
    <property type="protein sequence ID" value="GAA4764548.1"/>
    <property type="molecule type" value="Genomic_DNA"/>
</dbReference>
<accession>A0ABP8ZT14</accession>
<comment type="caution">
    <text evidence="2">The sequence shown here is derived from an EMBL/GenBank/DDBJ whole genome shotgun (WGS) entry which is preliminary data.</text>
</comment>
<reference evidence="3" key="1">
    <citation type="journal article" date="2019" name="Int. J. Syst. Evol. Microbiol.">
        <title>The Global Catalogue of Microorganisms (GCM) 10K type strain sequencing project: providing services to taxonomists for standard genome sequencing and annotation.</title>
        <authorList>
            <consortium name="The Broad Institute Genomics Platform"/>
            <consortium name="The Broad Institute Genome Sequencing Center for Infectious Disease"/>
            <person name="Wu L."/>
            <person name="Ma J."/>
        </authorList>
    </citation>
    <scope>NUCLEOTIDE SEQUENCE [LARGE SCALE GENOMIC DNA]</scope>
    <source>
        <strain evidence="3">JCM 18198</strain>
    </source>
</reference>
<gene>
    <name evidence="2" type="ORF">GCM10023230_12650</name>
</gene>